<dbReference type="EMBL" id="OU895878">
    <property type="protein sequence ID" value="CAG9802971.1"/>
    <property type="molecule type" value="Genomic_DNA"/>
</dbReference>
<feature type="binding site" evidence="14">
    <location>
        <position position="345"/>
    </location>
    <ligand>
        <name>Mg(2+)</name>
        <dbReference type="ChEBI" id="CHEBI:18420"/>
    </ligand>
</feature>
<protein>
    <recommendedName>
        <fullName evidence="3">alkaline phosphatase</fullName>
        <ecNumber evidence="3">3.1.3.1</ecNumber>
    </recommendedName>
</protein>
<evidence type="ECO:0000256" key="6">
    <source>
        <dbReference type="ARBA" id="ARBA00022723"/>
    </source>
</evidence>
<keyword evidence="6 14" id="KW-0479">Metal-binding</keyword>
<dbReference type="Proteomes" id="UP001153620">
    <property type="component" value="Chromosome 2"/>
</dbReference>
<evidence type="ECO:0000256" key="4">
    <source>
        <dbReference type="ARBA" id="ARBA00022475"/>
    </source>
</evidence>
<dbReference type="GO" id="GO:0098552">
    <property type="term" value="C:side of membrane"/>
    <property type="evidence" value="ECO:0007669"/>
    <property type="project" value="UniProtKB-KW"/>
</dbReference>
<feature type="chain" id="PRO_5040111334" description="alkaline phosphatase" evidence="16">
    <location>
        <begin position="18"/>
        <end position="536"/>
    </location>
</feature>
<dbReference type="SUPFAM" id="SSF53649">
    <property type="entry name" value="Alkaline phosphatase-like"/>
    <property type="match status" value="1"/>
</dbReference>
<keyword evidence="10" id="KW-0472">Membrane</keyword>
<dbReference type="CDD" id="cd16012">
    <property type="entry name" value="ALP"/>
    <property type="match status" value="1"/>
</dbReference>
<dbReference type="PANTHER" id="PTHR11596:SF85">
    <property type="entry name" value="ALKALINE PHOSPHATASE-RELATED"/>
    <property type="match status" value="1"/>
</dbReference>
<evidence type="ECO:0000256" key="2">
    <source>
        <dbReference type="ARBA" id="ARBA00005984"/>
    </source>
</evidence>
<dbReference type="SMART" id="SM00098">
    <property type="entry name" value="alkPPc"/>
    <property type="match status" value="1"/>
</dbReference>
<dbReference type="Gene3D" id="3.40.720.10">
    <property type="entry name" value="Alkaline Phosphatase, subunit A"/>
    <property type="match status" value="1"/>
</dbReference>
<keyword evidence="8 14" id="KW-0862">Zinc</keyword>
<feature type="binding site" evidence="14">
    <location>
        <position position="185"/>
    </location>
    <ligand>
        <name>Mg(2+)</name>
        <dbReference type="ChEBI" id="CHEBI:18420"/>
    </ligand>
</feature>
<feature type="binding site" evidence="14">
    <location>
        <position position="391"/>
    </location>
    <ligand>
        <name>Zn(2+)</name>
        <dbReference type="ChEBI" id="CHEBI:29105"/>
        <label>2</label>
    </ligand>
</feature>
<comment type="similarity">
    <text evidence="2 15">Belongs to the alkaline phosphatase family.</text>
</comment>
<gene>
    <name evidence="17" type="ORF">CHIRRI_LOCUS5874</name>
</gene>
<keyword evidence="7" id="KW-0378">Hydrolase</keyword>
<evidence type="ECO:0000256" key="14">
    <source>
        <dbReference type="PIRSR" id="PIRSR601952-2"/>
    </source>
</evidence>
<feature type="active site" description="Phosphoserine intermediate" evidence="13">
    <location>
        <position position="120"/>
    </location>
</feature>
<dbReference type="PANTHER" id="PTHR11596">
    <property type="entry name" value="ALKALINE PHOSPHATASE"/>
    <property type="match status" value="1"/>
</dbReference>
<feature type="binding site" evidence="14">
    <location>
        <position position="183"/>
    </location>
    <ligand>
        <name>Mg(2+)</name>
        <dbReference type="ChEBI" id="CHEBI:18420"/>
    </ligand>
</feature>
<dbReference type="GO" id="GO:0004035">
    <property type="term" value="F:alkaline phosphatase activity"/>
    <property type="evidence" value="ECO:0007669"/>
    <property type="project" value="UniProtKB-EC"/>
</dbReference>
<name>A0A9N9RUF0_9DIPT</name>
<evidence type="ECO:0000256" key="8">
    <source>
        <dbReference type="ARBA" id="ARBA00022833"/>
    </source>
</evidence>
<sequence length="536" mass="59820">MIRNILVIILLAGCIFGDEYHSHHKPSTVKKSSNVINEQERTTKYWVNQAQDTLKKIVNKKLNTKNATNIIMFLGDGMSFSTVAATRMYLGGEEKKLSFEEFEYTGFSKTYCVDAQVADSACTSTAYLNGIKTNYEVIGLNAKATVADCDAQLDDKIWTESILRWAQKSHKATGIVTTTRITHASPAGGYAHVSERDWENDHEVSLSGCDPNKVDDIAEQLVYNVEGANFKVILGGGRANFINQTEKDEENNNGKRHDGKNLINVWKNERSKLGKAEYIWNKQQLDSLDYNNTEYLLGLFEHDHMRYNMDVKAQGLVLEPSLSDMTSAAIKMLQKEDGGYFLFIEGGMIDQAHHYNYAQISLDETKEFSDAIALARKMTNEEDTLIVVTADHSHVFTYSGYPERGSNIFGAVEVSDIDELPYATLSYANGPGFAHTFVDGKRVDPNTVGMDDPKFQYPATVPREKDTHGGEDVAVYASGPMAHLFSGNYEQNTIPLIMAYIMKIGPYAAEEKSASCAIMPVFMLLLSMLIINKLIK</sequence>
<dbReference type="Pfam" id="PF00245">
    <property type="entry name" value="Alk_phosphatase"/>
    <property type="match status" value="1"/>
</dbReference>
<dbReference type="InterPro" id="IPR001952">
    <property type="entry name" value="Alkaline_phosphatase"/>
</dbReference>
<dbReference type="AlphaFoldDB" id="A0A9N9RUF0"/>
<comment type="subcellular location">
    <subcellularLocation>
        <location evidence="1">Cell membrane</location>
        <topology evidence="1">Lipid-anchor</topology>
        <topology evidence="1">GPI-anchor</topology>
    </subcellularLocation>
</comment>
<keyword evidence="9 14" id="KW-0460">Magnesium</keyword>
<dbReference type="EC" id="3.1.3.1" evidence="3"/>
<keyword evidence="16" id="KW-0732">Signal</keyword>
<keyword evidence="5" id="KW-0336">GPI-anchor</keyword>
<evidence type="ECO:0000256" key="11">
    <source>
        <dbReference type="ARBA" id="ARBA00023180"/>
    </source>
</evidence>
<organism evidence="17 18">
    <name type="scientific">Chironomus riparius</name>
    <dbReference type="NCBI Taxonomy" id="315576"/>
    <lineage>
        <taxon>Eukaryota</taxon>
        <taxon>Metazoa</taxon>
        <taxon>Ecdysozoa</taxon>
        <taxon>Arthropoda</taxon>
        <taxon>Hexapoda</taxon>
        <taxon>Insecta</taxon>
        <taxon>Pterygota</taxon>
        <taxon>Neoptera</taxon>
        <taxon>Endopterygota</taxon>
        <taxon>Diptera</taxon>
        <taxon>Nematocera</taxon>
        <taxon>Chironomoidea</taxon>
        <taxon>Chironomidae</taxon>
        <taxon>Chironominae</taxon>
        <taxon>Chironomus</taxon>
    </lineage>
</organism>
<evidence type="ECO:0000256" key="16">
    <source>
        <dbReference type="SAM" id="SignalP"/>
    </source>
</evidence>
<feature type="binding site" evidence="14">
    <location>
        <position position="350"/>
    </location>
    <ligand>
        <name>Zn(2+)</name>
        <dbReference type="ChEBI" id="CHEBI:29105"/>
        <label>2</label>
    </ligand>
</feature>
<reference evidence="17" key="2">
    <citation type="submission" date="2022-10" db="EMBL/GenBank/DDBJ databases">
        <authorList>
            <consortium name="ENA_rothamsted_submissions"/>
            <consortium name="culmorum"/>
            <person name="King R."/>
        </authorList>
    </citation>
    <scope>NUCLEOTIDE SEQUENCE</scope>
</reference>
<dbReference type="InterPro" id="IPR017850">
    <property type="entry name" value="Alkaline_phosphatase_core_sf"/>
</dbReference>
<evidence type="ECO:0000256" key="1">
    <source>
        <dbReference type="ARBA" id="ARBA00004609"/>
    </source>
</evidence>
<feature type="binding site" evidence="14">
    <location>
        <position position="76"/>
    </location>
    <ligand>
        <name>Zn(2+)</name>
        <dbReference type="ChEBI" id="CHEBI:29105"/>
        <label>2</label>
    </ligand>
</feature>
<comment type="cofactor">
    <cofactor evidence="14">
        <name>Zn(2+)</name>
        <dbReference type="ChEBI" id="CHEBI:29105"/>
    </cofactor>
    <text evidence="14">Binds 2 Zn(2+) ions.</text>
</comment>
<evidence type="ECO:0000256" key="13">
    <source>
        <dbReference type="PIRSR" id="PIRSR601952-1"/>
    </source>
</evidence>
<keyword evidence="12" id="KW-0449">Lipoprotein</keyword>
<evidence type="ECO:0000256" key="10">
    <source>
        <dbReference type="ARBA" id="ARBA00023136"/>
    </source>
</evidence>
<evidence type="ECO:0000256" key="5">
    <source>
        <dbReference type="ARBA" id="ARBA00022622"/>
    </source>
</evidence>
<evidence type="ECO:0000256" key="15">
    <source>
        <dbReference type="RuleBase" id="RU003946"/>
    </source>
</evidence>
<dbReference type="GO" id="GO:0046872">
    <property type="term" value="F:metal ion binding"/>
    <property type="evidence" value="ECO:0007669"/>
    <property type="project" value="UniProtKB-KW"/>
</dbReference>
<feature type="binding site" evidence="14">
    <location>
        <position position="76"/>
    </location>
    <ligand>
        <name>Mg(2+)</name>
        <dbReference type="ChEBI" id="CHEBI:18420"/>
    </ligand>
</feature>
<evidence type="ECO:0000313" key="17">
    <source>
        <dbReference type="EMBL" id="CAG9802971.1"/>
    </source>
</evidence>
<feature type="binding site" evidence="14">
    <location>
        <position position="354"/>
    </location>
    <ligand>
        <name>Zn(2+)</name>
        <dbReference type="ChEBI" id="CHEBI:29105"/>
        <label>2</label>
    </ligand>
</feature>
<evidence type="ECO:0000256" key="3">
    <source>
        <dbReference type="ARBA" id="ARBA00012647"/>
    </source>
</evidence>
<keyword evidence="11" id="KW-0325">Glycoprotein</keyword>
<feature type="binding site" evidence="14">
    <location>
        <position position="468"/>
    </location>
    <ligand>
        <name>Zn(2+)</name>
        <dbReference type="ChEBI" id="CHEBI:29105"/>
        <label>2</label>
    </ligand>
</feature>
<evidence type="ECO:0000313" key="18">
    <source>
        <dbReference type="Proteomes" id="UP001153620"/>
    </source>
</evidence>
<accession>A0A9N9RUF0</accession>
<comment type="cofactor">
    <cofactor evidence="14">
        <name>Mg(2+)</name>
        <dbReference type="ChEBI" id="CHEBI:18420"/>
    </cofactor>
    <text evidence="14">Binds 1 Mg(2+) ion.</text>
</comment>
<keyword evidence="4" id="KW-1003">Cell membrane</keyword>
<keyword evidence="18" id="KW-1185">Reference proteome</keyword>
<evidence type="ECO:0000256" key="12">
    <source>
        <dbReference type="ARBA" id="ARBA00023288"/>
    </source>
</evidence>
<dbReference type="OrthoDB" id="5818554at2759"/>
<dbReference type="GO" id="GO:0005886">
    <property type="term" value="C:plasma membrane"/>
    <property type="evidence" value="ECO:0007669"/>
    <property type="project" value="UniProtKB-SubCell"/>
</dbReference>
<evidence type="ECO:0000256" key="7">
    <source>
        <dbReference type="ARBA" id="ARBA00022801"/>
    </source>
</evidence>
<evidence type="ECO:0000256" key="9">
    <source>
        <dbReference type="ARBA" id="ARBA00022842"/>
    </source>
</evidence>
<feature type="signal peptide" evidence="16">
    <location>
        <begin position="1"/>
        <end position="17"/>
    </location>
</feature>
<dbReference type="FunFam" id="3.40.720.10:FF:000008">
    <property type="entry name" value="Alkaline phosphatase"/>
    <property type="match status" value="1"/>
</dbReference>
<proteinExistence type="inferred from homology"/>
<dbReference type="PRINTS" id="PR00113">
    <property type="entry name" value="ALKPHPHTASE"/>
</dbReference>
<reference evidence="17" key="1">
    <citation type="submission" date="2022-01" db="EMBL/GenBank/DDBJ databases">
        <authorList>
            <person name="King R."/>
        </authorList>
    </citation>
    <scope>NUCLEOTIDE SEQUENCE</scope>
</reference>
<feature type="binding site" evidence="14">
    <location>
        <position position="392"/>
    </location>
    <ligand>
        <name>Zn(2+)</name>
        <dbReference type="ChEBI" id="CHEBI:29105"/>
        <label>2</label>
    </ligand>
</feature>